<dbReference type="WBParaSite" id="nRc.2.0.1.t35360-RA">
    <property type="protein sequence ID" value="nRc.2.0.1.t35360-RA"/>
    <property type="gene ID" value="nRc.2.0.1.g35360"/>
</dbReference>
<organism evidence="1 2">
    <name type="scientific">Romanomermis culicivorax</name>
    <name type="common">Nematode worm</name>
    <dbReference type="NCBI Taxonomy" id="13658"/>
    <lineage>
        <taxon>Eukaryota</taxon>
        <taxon>Metazoa</taxon>
        <taxon>Ecdysozoa</taxon>
        <taxon>Nematoda</taxon>
        <taxon>Enoplea</taxon>
        <taxon>Dorylaimia</taxon>
        <taxon>Mermithida</taxon>
        <taxon>Mermithoidea</taxon>
        <taxon>Mermithidae</taxon>
        <taxon>Romanomermis</taxon>
    </lineage>
</organism>
<dbReference type="Proteomes" id="UP000887565">
    <property type="component" value="Unplaced"/>
</dbReference>
<name>A0A915KAH3_ROMCU</name>
<sequence length="71" mass="7656">MCSPNVDSVVTTTGPWAFTMGPSATLILPHIRGWSNCLSNRRLTSPEDRTEHWAPVSMSPCALTAPSLMGI</sequence>
<evidence type="ECO:0000313" key="2">
    <source>
        <dbReference type="WBParaSite" id="nRc.2.0.1.t35360-RA"/>
    </source>
</evidence>
<evidence type="ECO:0000313" key="1">
    <source>
        <dbReference type="Proteomes" id="UP000887565"/>
    </source>
</evidence>
<reference evidence="2" key="1">
    <citation type="submission" date="2022-11" db="UniProtKB">
        <authorList>
            <consortium name="WormBaseParasite"/>
        </authorList>
    </citation>
    <scope>IDENTIFICATION</scope>
</reference>
<accession>A0A915KAH3</accession>
<dbReference type="AlphaFoldDB" id="A0A915KAH3"/>
<protein>
    <submittedName>
        <fullName evidence="2">Uncharacterized protein</fullName>
    </submittedName>
</protein>
<proteinExistence type="predicted"/>
<keyword evidence="1" id="KW-1185">Reference proteome</keyword>